<dbReference type="InterPro" id="IPR014710">
    <property type="entry name" value="RmlC-like_jellyroll"/>
</dbReference>
<reference evidence="3 4" key="1">
    <citation type="journal article" date="2019" name="Int. J. Syst. Evol. Microbiol.">
        <title>The Global Catalogue of Microorganisms (GCM) 10K type strain sequencing project: providing services to taxonomists for standard genome sequencing and annotation.</title>
        <authorList>
            <consortium name="The Broad Institute Genomics Platform"/>
            <consortium name="The Broad Institute Genome Sequencing Center for Infectious Disease"/>
            <person name="Wu L."/>
            <person name="Ma J."/>
        </authorList>
    </citation>
    <scope>NUCLEOTIDE SEQUENCE [LARGE SCALE GENOMIC DNA]</scope>
    <source>
        <strain evidence="3 4">JCM 4087</strain>
    </source>
</reference>
<proteinExistence type="inferred from homology"/>
<dbReference type="PANTHER" id="PTHR21047:SF2">
    <property type="entry name" value="THYMIDINE DIPHOSPHO-4-KETO-RHAMNOSE 3,5-EPIMERASE"/>
    <property type="match status" value="1"/>
</dbReference>
<dbReference type="SUPFAM" id="SSF51182">
    <property type="entry name" value="RmlC-like cupins"/>
    <property type="match status" value="1"/>
</dbReference>
<keyword evidence="4" id="KW-1185">Reference proteome</keyword>
<dbReference type="Gene3D" id="2.60.120.10">
    <property type="entry name" value="Jelly Rolls"/>
    <property type="match status" value="1"/>
</dbReference>
<evidence type="ECO:0000256" key="1">
    <source>
        <dbReference type="ARBA" id="ARBA00010154"/>
    </source>
</evidence>
<comment type="caution">
    <text evidence="3">The sequence shown here is derived from an EMBL/GenBank/DDBJ whole genome shotgun (WGS) entry which is preliminary data.</text>
</comment>
<dbReference type="InterPro" id="IPR011051">
    <property type="entry name" value="RmlC_Cupin_sf"/>
</dbReference>
<sequence length="200" mass="21666">MRTEKLDIEGAFAFAPPVYRDERGLFTSPFREEAFAGAVRDRLFPVRDVSHNVSARGVLRGVHYTAAPPGRAKYVYCPHGRVLDYLVDLRVGSPTFGRCDASELGGDGGRALYVPVGVGHAFLSLEDGSVVVYLMSEGYAPDREHAVDSLDPALALPLPDGADPVRSPRDLAAPTLAEAAERGLLPDYAACREAEDRLWP</sequence>
<dbReference type="InterPro" id="IPR000888">
    <property type="entry name" value="RmlC-like"/>
</dbReference>
<organism evidence="3 4">
    <name type="scientific">Streptomyces thioluteus</name>
    <dbReference type="NCBI Taxonomy" id="66431"/>
    <lineage>
        <taxon>Bacteria</taxon>
        <taxon>Bacillati</taxon>
        <taxon>Actinomycetota</taxon>
        <taxon>Actinomycetes</taxon>
        <taxon>Kitasatosporales</taxon>
        <taxon>Streptomycetaceae</taxon>
        <taxon>Streptomyces</taxon>
    </lineage>
</organism>
<gene>
    <name evidence="3" type="ORF">GCM10020221_36180</name>
</gene>
<dbReference type="EMBL" id="BAAAXZ010000136">
    <property type="protein sequence ID" value="GAA2937182.1"/>
    <property type="molecule type" value="Genomic_DNA"/>
</dbReference>
<dbReference type="CDD" id="cd00438">
    <property type="entry name" value="cupin_RmlC"/>
    <property type="match status" value="1"/>
</dbReference>
<accession>A0ABN3X4A5</accession>
<comment type="similarity">
    <text evidence="1">Belongs to the dTDP-4-dehydrorhamnose 3,5-epimerase family.</text>
</comment>
<dbReference type="RefSeq" id="WP_344964616.1">
    <property type="nucleotide sequence ID" value="NZ_BAAAXZ010000136.1"/>
</dbReference>
<dbReference type="PANTHER" id="PTHR21047">
    <property type="entry name" value="DTDP-6-DEOXY-D-GLUCOSE-3,5 EPIMERASE"/>
    <property type="match status" value="1"/>
</dbReference>
<protein>
    <submittedName>
        <fullName evidence="3">dTDP-4-dehydrorhamnose 3,5-epimerase</fullName>
    </submittedName>
</protein>
<dbReference type="Pfam" id="PF00908">
    <property type="entry name" value="dTDP_sugar_isom"/>
    <property type="match status" value="1"/>
</dbReference>
<evidence type="ECO:0000256" key="2">
    <source>
        <dbReference type="ARBA" id="ARBA00023235"/>
    </source>
</evidence>
<keyword evidence="2" id="KW-0413">Isomerase</keyword>
<evidence type="ECO:0000313" key="3">
    <source>
        <dbReference type="EMBL" id="GAA2937182.1"/>
    </source>
</evidence>
<evidence type="ECO:0000313" key="4">
    <source>
        <dbReference type="Proteomes" id="UP001501102"/>
    </source>
</evidence>
<name>A0ABN3X4A5_STRTU</name>
<dbReference type="Proteomes" id="UP001501102">
    <property type="component" value="Unassembled WGS sequence"/>
</dbReference>